<organism evidence="7 8">
    <name type="scientific">Thiomicrorhabdus xiamenensis</name>
    <dbReference type="NCBI Taxonomy" id="2739063"/>
    <lineage>
        <taxon>Bacteria</taxon>
        <taxon>Pseudomonadati</taxon>
        <taxon>Pseudomonadota</taxon>
        <taxon>Gammaproteobacteria</taxon>
        <taxon>Thiotrichales</taxon>
        <taxon>Piscirickettsiaceae</taxon>
        <taxon>Thiomicrorhabdus</taxon>
    </lineage>
</organism>
<dbReference type="PANTHER" id="PTHR10010:SF46">
    <property type="entry name" value="SODIUM-DEPENDENT PHOSPHATE TRANSPORT PROTEIN 2B"/>
    <property type="match status" value="1"/>
</dbReference>
<keyword evidence="3 6" id="KW-0812">Transmembrane</keyword>
<dbReference type="Pfam" id="PF02690">
    <property type="entry name" value="Na_Pi_cotrans"/>
    <property type="match status" value="2"/>
</dbReference>
<feature type="transmembrane region" description="Helical" evidence="6">
    <location>
        <begin position="217"/>
        <end position="240"/>
    </location>
</feature>
<keyword evidence="2" id="KW-1003">Cell membrane</keyword>
<evidence type="ECO:0000256" key="6">
    <source>
        <dbReference type="SAM" id="Phobius"/>
    </source>
</evidence>
<comment type="subcellular location">
    <subcellularLocation>
        <location evidence="1">Cell membrane</location>
        <topology evidence="1">Multi-pass membrane protein</topology>
    </subcellularLocation>
</comment>
<evidence type="ECO:0000313" key="8">
    <source>
        <dbReference type="Proteomes" id="UP000504724"/>
    </source>
</evidence>
<dbReference type="AlphaFoldDB" id="A0A7D4SJN2"/>
<keyword evidence="5 6" id="KW-0472">Membrane</keyword>
<dbReference type="GO" id="GO:0044341">
    <property type="term" value="P:sodium-dependent phosphate transport"/>
    <property type="evidence" value="ECO:0007669"/>
    <property type="project" value="InterPro"/>
</dbReference>
<keyword evidence="4 6" id="KW-1133">Transmembrane helix</keyword>
<evidence type="ECO:0000313" key="7">
    <source>
        <dbReference type="EMBL" id="QKI90239.1"/>
    </source>
</evidence>
<evidence type="ECO:0000256" key="3">
    <source>
        <dbReference type="ARBA" id="ARBA00022692"/>
    </source>
</evidence>
<evidence type="ECO:0000256" key="1">
    <source>
        <dbReference type="ARBA" id="ARBA00004651"/>
    </source>
</evidence>
<feature type="transmembrane region" description="Helical" evidence="6">
    <location>
        <begin position="186"/>
        <end position="211"/>
    </location>
</feature>
<evidence type="ECO:0000256" key="2">
    <source>
        <dbReference type="ARBA" id="ARBA00022475"/>
    </source>
</evidence>
<sequence length="576" mass="62815">MVAVELQNGVELDWFQMTMGLAGGLALFLYGMDLMVRSLMMVAGDKMKGLLAKLTTNRVMGALTGAGITAVIQSSSITTVLTVGFVSAGLMTLTQAAGVIMGANLGTTVTAQIVAFKVTNFALLMIAVGFLMNFAGKLNKTRALGQLILGLGLIFFGMNLMSQGMAPLRSYQPFLDLMLEMQNPFLAILVGAFFTALIQSSSATIGIIIVMASNGFLTLPAGIALAMGAHIGTTITALLASIGKSRDALRTALVHTLFNVLVTLIWLPLIPDLAQWAVWMSSHDPGVNGSMAVLAQNVPREIANANTLMVAIALIVLLPFAPVFVWAVNRLVPKIEEEKVSMDLKPDHLDESFISTPSVAIQAVTLEIQSYQKQQSLFYKRMVALISDPDINKLSKEMVNLQKFKSYQQQILSYLARTAQGPLSDSEHTTYTELMLIVHGFESMRTAMEDHIVKVIDRMISEDIKPSDTMLNLVGQLTNEVAKSIDKSLNSLLENDPDSAIEVMGAESKIEHLIQEALDHQLKRFQRTEKRLSIFRFEMEIIEGFKQLYSLSKRLARAELGKANAATKAAHGEQKS</sequence>
<dbReference type="GO" id="GO:0005886">
    <property type="term" value="C:plasma membrane"/>
    <property type="evidence" value="ECO:0007669"/>
    <property type="project" value="UniProtKB-SubCell"/>
</dbReference>
<gene>
    <name evidence="7" type="ORF">HQN79_00195</name>
</gene>
<dbReference type="Gene3D" id="1.20.58.220">
    <property type="entry name" value="Phosphate transport system protein phou homolog 2, domain 2"/>
    <property type="match status" value="1"/>
</dbReference>
<keyword evidence="8" id="KW-1185">Reference proteome</keyword>
<feature type="transmembrane region" description="Helical" evidence="6">
    <location>
        <begin position="147"/>
        <end position="166"/>
    </location>
</feature>
<dbReference type="InterPro" id="IPR038078">
    <property type="entry name" value="PhoU-like_sf"/>
</dbReference>
<accession>A0A7D4SJN2</accession>
<reference evidence="7 8" key="1">
    <citation type="submission" date="2020-05" db="EMBL/GenBank/DDBJ databases">
        <title>Thiomicrorhabdus sediminis sp.nov. and Thiomicrorhabdus xiamenensis sp.nov., novel sulfur-oxidizing bacteria isolated from coastal sediment.</title>
        <authorList>
            <person name="Liu X."/>
        </authorList>
    </citation>
    <scope>NUCLEOTIDE SEQUENCE [LARGE SCALE GENOMIC DNA]</scope>
    <source>
        <strain evidence="7 8">G2</strain>
    </source>
</reference>
<dbReference type="EMBL" id="CP054020">
    <property type="protein sequence ID" value="QKI90239.1"/>
    <property type="molecule type" value="Genomic_DNA"/>
</dbReference>
<dbReference type="GO" id="GO:0005436">
    <property type="term" value="F:sodium:phosphate symporter activity"/>
    <property type="evidence" value="ECO:0007669"/>
    <property type="project" value="InterPro"/>
</dbReference>
<protein>
    <submittedName>
        <fullName evidence="7">Na/Pi cotransporter family protein</fullName>
    </submittedName>
</protein>
<evidence type="ECO:0000256" key="4">
    <source>
        <dbReference type="ARBA" id="ARBA00022989"/>
    </source>
</evidence>
<feature type="transmembrane region" description="Helical" evidence="6">
    <location>
        <begin position="114"/>
        <end position="135"/>
    </location>
</feature>
<feature type="transmembrane region" description="Helical" evidence="6">
    <location>
        <begin position="80"/>
        <end position="102"/>
    </location>
</feature>
<feature type="transmembrane region" description="Helical" evidence="6">
    <location>
        <begin position="14"/>
        <end position="36"/>
    </location>
</feature>
<name>A0A7D4SJN2_9GAMM</name>
<dbReference type="NCBIfam" id="NF037997">
    <property type="entry name" value="Na_Pi_symport"/>
    <property type="match status" value="1"/>
</dbReference>
<dbReference type="Proteomes" id="UP000504724">
    <property type="component" value="Chromosome"/>
</dbReference>
<feature type="transmembrane region" description="Helical" evidence="6">
    <location>
        <begin position="252"/>
        <end position="270"/>
    </location>
</feature>
<evidence type="ECO:0000256" key="5">
    <source>
        <dbReference type="ARBA" id="ARBA00023136"/>
    </source>
</evidence>
<feature type="transmembrane region" description="Helical" evidence="6">
    <location>
        <begin position="308"/>
        <end position="329"/>
    </location>
</feature>
<dbReference type="KEGG" id="txa:HQN79_00195"/>
<dbReference type="PANTHER" id="PTHR10010">
    <property type="entry name" value="SOLUTE CARRIER FAMILY 34 SODIUM PHOSPHATE , MEMBER 2-RELATED"/>
    <property type="match status" value="1"/>
</dbReference>
<dbReference type="SUPFAM" id="SSF109755">
    <property type="entry name" value="PhoU-like"/>
    <property type="match status" value="1"/>
</dbReference>
<dbReference type="InterPro" id="IPR003841">
    <property type="entry name" value="Na/Pi_transpt"/>
</dbReference>
<proteinExistence type="predicted"/>